<evidence type="ECO:0000313" key="3">
    <source>
        <dbReference type="Proteomes" id="UP000054144"/>
    </source>
</evidence>
<dbReference type="EMBL" id="KN882047">
    <property type="protein sequence ID" value="KIY45659.1"/>
    <property type="molecule type" value="Genomic_DNA"/>
</dbReference>
<gene>
    <name evidence="2" type="ORF">FISHEDRAFT_76501</name>
</gene>
<evidence type="ECO:0008006" key="4">
    <source>
        <dbReference type="Google" id="ProtNLM"/>
    </source>
</evidence>
<accession>A0A0D7A5J9</accession>
<evidence type="ECO:0000256" key="1">
    <source>
        <dbReference type="SAM" id="MobiDB-lite"/>
    </source>
</evidence>
<name>A0A0D7A5J9_9AGAR</name>
<dbReference type="Proteomes" id="UP000054144">
    <property type="component" value="Unassembled WGS sequence"/>
</dbReference>
<feature type="compositionally biased region" description="Low complexity" evidence="1">
    <location>
        <begin position="311"/>
        <end position="333"/>
    </location>
</feature>
<dbReference type="OrthoDB" id="3040950at2759"/>
<reference evidence="2 3" key="1">
    <citation type="journal article" date="2015" name="Fungal Genet. Biol.">
        <title>Evolution of novel wood decay mechanisms in Agaricales revealed by the genome sequences of Fistulina hepatica and Cylindrobasidium torrendii.</title>
        <authorList>
            <person name="Floudas D."/>
            <person name="Held B.W."/>
            <person name="Riley R."/>
            <person name="Nagy L.G."/>
            <person name="Koehler G."/>
            <person name="Ransdell A.S."/>
            <person name="Younus H."/>
            <person name="Chow J."/>
            <person name="Chiniquy J."/>
            <person name="Lipzen A."/>
            <person name="Tritt A."/>
            <person name="Sun H."/>
            <person name="Haridas S."/>
            <person name="LaButti K."/>
            <person name="Ohm R.A."/>
            <person name="Kues U."/>
            <person name="Blanchette R.A."/>
            <person name="Grigoriev I.V."/>
            <person name="Minto R.E."/>
            <person name="Hibbett D.S."/>
        </authorList>
    </citation>
    <scope>NUCLEOTIDE SEQUENCE [LARGE SCALE GENOMIC DNA]</scope>
    <source>
        <strain evidence="2 3">ATCC 64428</strain>
    </source>
</reference>
<protein>
    <recommendedName>
        <fullName evidence="4">HNH nuclease domain-containing protein</fullName>
    </recommendedName>
</protein>
<sequence length="456" mass="50898">MDAPYVACPPITPVDDHIEPIYILHPVSGICFLEFGCRDRVEENGGTVFTINFSFLIHALRVVTMSDGFFSTSDDRDDDENATVSATSVRLKSGSYFFHVSDGANPDYAVCDDFRAWIPPASWADLPGPWKALPRANIGFMEPTSTTWTSISSWVKVGKACVLSGWIQPLDAARLIPREHEDWVDHFNIFNKLPIPRSIPRNLTKGNKASDIRNVIVLEQSLQTETDGHLFTFFPTSSSIVCAYFAAPEPVTAATIYHLAQSNLPARIDPFFLYCRFAWNVIGWVMPTKVRAYSIPMELQHNKGRKRPRVADSGGDPGSPAAGDDVAGASDGGSADHSESQSGKKENVENMEWETYEKKYLGPQVGSFEEIAEMEKTIDSETRRMFEDEEASDDEAKPLKHCSSLFTDLYYAYPGMTEIARLKLKYIQEHKSVTETGEETTVRKDDGLRKGLLLLN</sequence>
<feature type="region of interest" description="Disordered" evidence="1">
    <location>
        <begin position="301"/>
        <end position="349"/>
    </location>
</feature>
<dbReference type="AlphaFoldDB" id="A0A0D7A5J9"/>
<organism evidence="2 3">
    <name type="scientific">Fistulina hepatica ATCC 64428</name>
    <dbReference type="NCBI Taxonomy" id="1128425"/>
    <lineage>
        <taxon>Eukaryota</taxon>
        <taxon>Fungi</taxon>
        <taxon>Dikarya</taxon>
        <taxon>Basidiomycota</taxon>
        <taxon>Agaricomycotina</taxon>
        <taxon>Agaricomycetes</taxon>
        <taxon>Agaricomycetidae</taxon>
        <taxon>Agaricales</taxon>
        <taxon>Fistulinaceae</taxon>
        <taxon>Fistulina</taxon>
    </lineage>
</organism>
<proteinExistence type="predicted"/>
<evidence type="ECO:0000313" key="2">
    <source>
        <dbReference type="EMBL" id="KIY45659.1"/>
    </source>
</evidence>
<keyword evidence="3" id="KW-1185">Reference proteome</keyword>
<feature type="compositionally biased region" description="Basic and acidic residues" evidence="1">
    <location>
        <begin position="334"/>
        <end position="348"/>
    </location>
</feature>